<name>A0A5P2UUF1_9ACTN</name>
<protein>
    <submittedName>
        <fullName evidence="3">Uncharacterized protein</fullName>
    </submittedName>
</protein>
<dbReference type="AlphaFoldDB" id="A0A5P2UUF1"/>
<evidence type="ECO:0000313" key="4">
    <source>
        <dbReference type="Proteomes" id="UP000326831"/>
    </source>
</evidence>
<keyword evidence="4" id="KW-1185">Reference proteome</keyword>
<organism evidence="3 4">
    <name type="scientific">Streptomyces subrutilus</name>
    <dbReference type="NCBI Taxonomy" id="36818"/>
    <lineage>
        <taxon>Bacteria</taxon>
        <taxon>Bacillati</taxon>
        <taxon>Actinomycetota</taxon>
        <taxon>Actinomycetes</taxon>
        <taxon>Kitasatosporales</taxon>
        <taxon>Streptomycetaceae</taxon>
        <taxon>Streptomyces</taxon>
    </lineage>
</organism>
<evidence type="ECO:0000313" key="2">
    <source>
        <dbReference type="EMBL" id="GGZ81789.1"/>
    </source>
</evidence>
<feature type="compositionally biased region" description="Gly residues" evidence="1">
    <location>
        <begin position="140"/>
        <end position="155"/>
    </location>
</feature>
<dbReference type="KEGG" id="ssub:CP968_33500"/>
<feature type="region of interest" description="Disordered" evidence="1">
    <location>
        <begin position="1"/>
        <end position="171"/>
    </location>
</feature>
<gene>
    <name evidence="3" type="ORF">CP968_33500</name>
    <name evidence="2" type="ORF">GCM10010371_46750</name>
</gene>
<feature type="compositionally biased region" description="Low complexity" evidence="1">
    <location>
        <begin position="109"/>
        <end position="119"/>
    </location>
</feature>
<evidence type="ECO:0000256" key="1">
    <source>
        <dbReference type="SAM" id="MobiDB-lite"/>
    </source>
</evidence>
<proteinExistence type="predicted"/>
<feature type="compositionally biased region" description="Basic and acidic residues" evidence="1">
    <location>
        <begin position="20"/>
        <end position="49"/>
    </location>
</feature>
<sequence length="254" mass="26582">MRNRDEKAERADEPVLTTEDLARPGIHAERAADPRIDRGAEHEAGREARWVPGTEGGHATDPATDPALGRESGPHAGLQNDPDAGLGQGVDQGVDPYRQPEPGTGPGAGADADAAVFPGEATRDLDGPGRNGTGRTADGGPPGDGGRPEGTGTGAVTGAHAGDTDGEPLLGAAEAESYRTTWSEIQGRFVDDPREAVRSADTLVAEVMQAFAGTLAEHRSRLEKQWDSGEEVATEDLRLALRAYRSLVNRLLDT</sequence>
<accession>A0A5P2UUF1</accession>
<reference evidence="2" key="3">
    <citation type="submission" date="2020-09" db="EMBL/GenBank/DDBJ databases">
        <authorList>
            <person name="Sun Q."/>
            <person name="Ohkuma M."/>
        </authorList>
    </citation>
    <scope>NUCLEOTIDE SEQUENCE</scope>
    <source>
        <strain evidence="2">JCM 4834</strain>
    </source>
</reference>
<dbReference type="Proteomes" id="UP000326831">
    <property type="component" value="Chromosome"/>
</dbReference>
<reference evidence="3 4" key="2">
    <citation type="submission" date="2017-09" db="EMBL/GenBank/DDBJ databases">
        <authorList>
            <person name="Lee N."/>
            <person name="Cho B.-K."/>
        </authorList>
    </citation>
    <scope>NUCLEOTIDE SEQUENCE [LARGE SCALE GENOMIC DNA]</scope>
    <source>
        <strain evidence="3 4">ATCC 27467</strain>
    </source>
</reference>
<evidence type="ECO:0000313" key="3">
    <source>
        <dbReference type="EMBL" id="QEU82520.1"/>
    </source>
</evidence>
<dbReference type="EMBL" id="CP023701">
    <property type="protein sequence ID" value="QEU82520.1"/>
    <property type="molecule type" value="Genomic_DNA"/>
</dbReference>
<reference evidence="2" key="1">
    <citation type="journal article" date="2014" name="Int. J. Syst. Evol. Microbiol.">
        <title>Complete genome sequence of Corynebacterium casei LMG S-19264T (=DSM 44701T), isolated from a smear-ripened cheese.</title>
        <authorList>
            <consortium name="US DOE Joint Genome Institute (JGI-PGF)"/>
            <person name="Walter F."/>
            <person name="Albersmeier A."/>
            <person name="Kalinowski J."/>
            <person name="Ruckert C."/>
        </authorList>
    </citation>
    <scope>NUCLEOTIDE SEQUENCE</scope>
    <source>
        <strain evidence="2">JCM 4834</strain>
    </source>
</reference>
<dbReference type="EMBL" id="BMVX01000019">
    <property type="protein sequence ID" value="GGZ81789.1"/>
    <property type="molecule type" value="Genomic_DNA"/>
</dbReference>
<dbReference type="Proteomes" id="UP000634660">
    <property type="component" value="Unassembled WGS sequence"/>
</dbReference>
<feature type="compositionally biased region" description="Basic and acidic residues" evidence="1">
    <location>
        <begin position="1"/>
        <end position="13"/>
    </location>
</feature>